<keyword evidence="3" id="KW-0540">Nuclease</keyword>
<dbReference type="InterPro" id="IPR001584">
    <property type="entry name" value="Integrase_cat-core"/>
</dbReference>
<dbReference type="InterPro" id="IPR000477">
    <property type="entry name" value="RT_dom"/>
</dbReference>
<feature type="compositionally biased region" description="Polar residues" evidence="7">
    <location>
        <begin position="6916"/>
        <end position="6928"/>
    </location>
</feature>
<dbReference type="GO" id="GO:0004519">
    <property type="term" value="F:endonuclease activity"/>
    <property type="evidence" value="ECO:0007669"/>
    <property type="project" value="UniProtKB-KW"/>
</dbReference>
<keyword evidence="10" id="KW-1185">Reference proteome</keyword>
<feature type="region of interest" description="Disordered" evidence="7">
    <location>
        <begin position="5366"/>
        <end position="5418"/>
    </location>
</feature>
<keyword evidence="4" id="KW-0255">Endonuclease</keyword>
<protein>
    <submittedName>
        <fullName evidence="9">Retrotransposon gag domain</fullName>
    </submittedName>
</protein>
<feature type="compositionally biased region" description="Low complexity" evidence="7">
    <location>
        <begin position="3717"/>
        <end position="3731"/>
    </location>
</feature>
<feature type="region of interest" description="Disordered" evidence="7">
    <location>
        <begin position="3361"/>
        <end position="3394"/>
    </location>
</feature>
<feature type="domain" description="Integrase catalytic" evidence="8">
    <location>
        <begin position="6538"/>
        <end position="6703"/>
    </location>
</feature>
<dbReference type="Pfam" id="PF13650">
    <property type="entry name" value="Asp_protease_2"/>
    <property type="match status" value="1"/>
</dbReference>
<dbReference type="InterPro" id="IPR005162">
    <property type="entry name" value="Retrotrans_gag_dom"/>
</dbReference>
<feature type="region of interest" description="Disordered" evidence="7">
    <location>
        <begin position="5500"/>
        <end position="5534"/>
    </location>
</feature>
<feature type="compositionally biased region" description="Polar residues" evidence="7">
    <location>
        <begin position="5389"/>
        <end position="5398"/>
    </location>
</feature>
<evidence type="ECO:0000256" key="5">
    <source>
        <dbReference type="ARBA" id="ARBA00022801"/>
    </source>
</evidence>
<sequence>MQTRSKGSSNLISYKDNIDRLARELRERRARDDCEPHNLVAMEPQDQDNQGVGIPRNIGDGDAPRNHQQRQGIVPPPVQNNNFEIKSGLISMIQGNKFHGLPLEDPLDHLDNFDRLCSLTRINGVSEDSFKLRLFPFSLGNIAHHWEKTLPAGSITSWDDCKKAFLTKFFSNSRTARLRNEISSFTQKQSESICEAWERFKGYTIQCPHHGFKKASLLSTLYRRVLPKIRILLDTASNGNFLNKDVEEGWEYVENLALSDGNYNEDFDRSNRGIGDPDAKHNKEMIQALNDKLDKFLLTQQKQVHYITEEEHYQIQEGENTQAAEVSYIQNQGGYNKGYNPYKRAHPNLSYRSTNVANPQDQVYPQQQQNQSKPFVPYNQGFVPKQQFSGGYQQHNPPPGFAQQPQQAPPAQDQDMKQMLQQLLHGQAAGDKKMAEIQNKVDCSYNDLHVKIEALNSKVKYMESQAASTSAPKNPGQLPGKAIQNPREYANAIQLRSGRELRARPNQAPVTMDSEIPEGEDSIQNETQVEDTTKLHRDTVPRDQAKSPQIEKLTVDKGKKKAFVPPPYKPKIPFPGRFKRDIIEKYRAMFAKHIKELEVRMPLIDAFMLIPDSHKFLKDMVMERIQEVQGMVVLSHECSAIIQKKIIPKKLGDPGSFTLPCSLGPLFFNKCLCDLGASVSLMPLSVARRLGFNKYKSCQIQLILADRSVRVSHGMLEDLPVRIGRVEIPTDFVVLEMDEEPKDPLILGRPFLATAGALIDFRRGKIDLNLGEDFKMTFDITKTMKKPTIDGQVFYIEEMDRLADELLEELTEEDYLQSALTKDGEEGFLHLETLGYKKLLDTHKEEESSECFEKLEVPIAEVKVKEADSTCKLDDTSRWPSPTSDDWSELKAPEVDLKPLPQRLRYAFLGTNSTYPVIINAALNDDEVNLLLSELKKYRRAIGYSLSDIKGISPSLCMHRIHLENESHSSIEPQRRLSPNLKEVVKKEILKLLEAGVIYPISDSTWVSPVHCVPKKGGMTVIKNDKDELIPTRTITGHRMCIDYRKLNAASRKDHFPLPFIDQMLERLANHQYYCFLDGYSGFFQIPIHPNDQEKTTFTCPYGTFAYRRMPFGLCNAPATFQRCMTSIFSDLIEETVEVFMDDFSVYGSSFPSCLLNLCRVLARCEETNLVLNWEKCHFMVREGIVLGHKISEKGIEVDKAKIDVMVQLQPPKNVKDIRSFLGHAGFYRRFIKDFSKIARPLTRLLCKETEFVFDEECMRAFHMIKEALVSAPIVQAPNWDHPFEIMCDASDYAVGAVLGQKIDKKLHVIYYASRTLDDAQVRYATTEKELLAVVFAFEKFRSYLVGSKVTVYTDHAALRHIYAKKDTKPRLLRWILLLQEFDMEIVDKKGIENGVADHLSRMRIEDEILINDSMPEEQLLAIKSYEIVYNKKEIEVACAVKEEELPWYADLVNYLICGEIPKYLDAYQKKKFFRDINHYYWDEPYLYNEGTDGLFRRCIAEEEVQGVLEHCHGSAYGGHFATFKTVQKNPILEVEVFDVWGIDFMGPFNPASYGNKYILVAVDYVSKWVEAIASPTNDHKVVLKLFKSIIFPRFGIPKAVISDGGSHFINKVFESLLKKHGVKHKVATPYYPQTSGQVEVSNRQIKAILARVVGVSKRDCYKDNIDRLARELRERRARDDCEPHNLVAMEPQDQDNQGVGIPRNIGDGDAPRNHQQRQGIVPPPVQNNNFEIKSGLISMIQGNKFHGLPLEDPLDHLDNFDRLCSLTRINGVSEDSFKLRLFPFSLGNIAHHWEKTLPAGSITSWDDCKKAFLTKFFSNSRTARLRNEISSFTQKQSESICEAWERFKGYTIQCPHHGFKKASLLSTLYRRILPKIRILLDTASNGNFLNKDVEEGWELVENLALSDGNYNEDFDRSNRGIGDPDAKHNKEMIQALNDKLDKFLLTQQKQAAEVSYIQNQGGYNKGYNPYKPAHPNLSYRSTNVANPQDQVYPQQQQNQSKPFVPYNQGFVPKQQFSGGYQQHNPPPGFAQQPQQAPPAQDQDMKQMLQQLLHGQAAGDKKMAEIQNKVDCSYNDLHVKIEALNSKVKYMESQAASTSAPKNPGQLPGKAIQNPREYANAIQLRSGRELRARPNQAPVTEDSEIPEGEDSIQNETQVEDTTKLHRDTVPRDQAKSPQIEKPTVDKGKKKAFVPPPYKPKIPFPGRFKRDIIEKYRAMFAKHIKELEVRMPLIDAFMLIPDSHKFLKDMVMERIQEVQGMVVLSHECSAIIQKKIIPKKLGDPGSFTLPCSLGPLFFNKCLCDLGASVSLMPLSVARRLGFNKYKSCQIQLILADRSVRVPHGMLEDLPVRIGRVEIPTDFVVLEMDEEPKDPLILGRPFLATAGALIDFRRGNIDLNLGEDFKMTFDITKTMKKPTIDGQVFYIEEMDRLADELLEELTEEDYLQSALTKDGEEGFLHLETLGYKKLLDTHKEEESSECFEKLEVPVAEVKVKEADSTCKLDDTSRWPSPTSDDWSELKAPEVDLKPLPQRLRYAFLGTNSTYPVIINAALNDDEVNLLLSELKKYRRAIGYSLSDIKGISPSLCMHRIHLENESHSSIEPQRRLNPNLKEVVKKEILKLLEAGVIYPISDSTWVSPVHCVPKKGGMTVIKNDKDELIPTRTITGHRMCIDYRKLNAASRKDHFPLPFIDQMLERLANHQYYCFLDGYSGFFQIPIHPNDQEKTTFTCPYGTFAYRRMPFGLCNAPATFQRCMTSIFSDLIEETVEVFMDDFSVYGSSFPSCLLNLCRVLARCEETNLVLNWEKCHFMVREGIVLGHKISEKGIEVDKAKIDVMVQLQPLKNVKDIRSFLGHAGFYRRFIKDFSKIARPLTRLLCKETEFVFDEECMRAFHMIKEALVSAPIVQAPNWDHPFEIMCDASDYAVGAVLGQKIDKKLHVIYYASRTLDDAQVRYATTEKELMAVVFAFEKFRSYLVGSKVTVYTDHAALRHIYAKKDTKPRLLRWILLLQEFDMEIVDKKGIENGVADHLSRMRIEDEILINDSMPEEQLLAIKSYEIVYNKKEIEVACAVKEEELPWYADLVNYLICGEIPKYLDAYQKKKFFRDINHYYWDEPYLYNEGTDGLFRRCIAEEEVQGVLEHCHGSAYGGHFATFKTVQKVLQAGLWWPSMFKDAHGFIAKCDPYQRMGNITRRNEMPQNPILEVEVFDVWGIDFMGPFNPASYGNKYILVAVDYVSKWVEAIASPTNDHKVVLKLFKSIIFPRFGIPKAVISDGGSHFINKVFESLLKKHGVKHKVATPYYPQTSGQVEVSNRQIKAILARVVGVSKRDCYKDNIDRLARELRERRARDDCEPHNLVAMEPQDQDNQGVGIPRNIGDGDAQRNHQQRQGIVPPPVQNNNFEIKSGLISMIQGNKFHGLPLEDPLDHLDNFDRLCSLTRINGVSEDSFKLRLFPFSLGNIAHHWEKTLPAGSITSWDDCKKAFLTKFFSNSRTARLRNEISSFTQKQSESICEAWERFKGYTIQCPHHGFKKASLLSTLYRRILPKIRILLDTASNGNFLNKDVEEGWELVENLALSDGNYNEDFDRSNRGIGDPDAKHNKEMIQALNDKLDNFLLTQQKQVHYITEEEHYQIQEGENTQAAEVSYIQNQGGYNKGYNPYKRAHPNLSYRSTNVANPQDQVYPQQQQNQSKPFVPYNQGFVPKQQFSGGYQQHNPPPGFAQQPQQAPPAQDQDMKQMLQQLLHGQAAGDKKMAEIQNKVDCSYNDLHVKIEALNSKVKYMESQAASTSAPKNPGQLPGKAIQNPREYANAIQLRSGRELRARPNQAPVTEDSEIPEGEDSIQNETQVEDTTKLHRDTVPRDQAKSPQIEKPTVDKGKKKAFVPPPYKPKIPFPGRFKRDIIEKYRAMFAKHIKELEVRMPLIDAFMLIPDSHKFLKDMVMERIQEVQGMVVLSHECSAIIQKKIIPKKLGDPGSFTLPCSLGPLFFNKCLCDLGASVSLMPLSVARRLGFNKYKSCQIQLILADRSVRVPHGMLEDLPVRIGRVEIPTDFVVLEMDEEPKDPLILGRPFLATAGALIDFRRGKIDLNLGEDFKMTFDITKTMKKPTIDGQVFYIEEMDRLADELLEELTEEDYLQSALTKDGEEGFLHLETLGYKKLLDTHKEEESSECFEKLEVPVAEVKVKEADSTCKLDDTSRWPSPTSDDWSELKAPEVDLKPLPQRLRYAFLGTNSTYPVIINAALNDDEVNLLLSELKKYRRAIGYSLSDIKGISPSLCMHRIHLENESHSSIEPQRRLNPNLKEVVKKEILKLLEAGVIYPISDSTWVSPVHCVPKKGGMTVIKNDKDELIPTRTITGHRMCIDYRKLNAASRKDHFPLPFIDQMLERLANHQYYCFLDGYSGFFQIPIHPNDQEKTTFTCPYGTFAYRRMPFGLCNAPATFQRCMTSIFSDLIEETVEVFMDDFSVYGSSFPSCLLNLCRVLARCEETNLVLNWEKCHFMVREGIVLGHKISEKGIEVDKAKIDVMVQLQPPKNVKDIRSFLGHAGFYRRFIKDFSKIARPLTRLLCKETEFVFDEECMRAFHMIKEALVSAPIVQAPNWDHPFEIMCDASDYAVGAVLGQKIDKKLHVIYYASRTLDDAQVRYATTEKELLAVVFAFEKFRSYLVGSKVTVYTDHAALRHIYAKKDTKPRLLRWILLLQEFDMEIVDKKGIENGVADHLSRMRIEDEILINDSMPEEQLLAIKSYEIVYNKKEIEVACAVKEEELPWYADLVNYLICGEIPKYLDACQKKKFFRDINHYYWDEPYLYNEGTDGLFRRCIAEEEVQGVLEHCHGSAYGGHFATFKTVQKVLQAGLWWPSMFKDAHGFIAKCDPYQRMGNITRRNEMPQNPILEVEVFDVWGIDFMGPFNPASYGNKYILVAVDYVSKWVEAIASPTNDHKVVLKLFKSIIFPRFGIPKAVISDGGSHFINKVFESLLKKHGVKHKVATPYHPQTSGQVEVSNRQIKAILARVVGVSKRDCYKDNIDRLARELRERRARDDCEPHNLVAMEPQDQDNQGVGIPRNIGDGDAPRNHQQRQGIVPPPVQNNNFEIKSGLISMIQGNKFHGLPLEDPLDHLDNFDRLCSLTRINGVSEDSFKLRLFPFSLGNIAHHWEKTLPAGSITSWDDCKKAFLTKFFSNSRTARLRNEISCFTQKQSESICEAWERFKGYTIQCPHHGFKKASLLSTLYRRILPKIRILLDTASNGNFLNKDVEEGWELVENLALSDGNYNEDFDRSNRGIGDPDAKHNKEMIQALNDKLDKFLLTQQKQVHYITEEEHYQIQEGENTQAAEVSYIQNQGGYNKGYNPYKRAHPNLSYRSTNVANPQDQVYPQQQQNQSKPFVPYNQGFVPKQQFSGGYQQHNPPPGFAQQPQQAPPAQDQDMKQMLQQLLHGQAAGDKKMAEIQNKVDCSYNDLHVKIEALNSKVKYMESQAASTSAPKNPGQLPGKAIQNPREYANAIQLRSGRELRARPNQAPVTEDTKSPQIEKPTVDKGKKKAFVPPPYKPKIPFPGRFKRDIIEKYRAMFAKHIKELEVRMPLIDAFMLIPDSHKFLKDMVMERIQEVQGMVVLSHECSAIIQKKIIPKKLGDPGSFTLPCSLGPLFFNKCLCDLGASVSLMPLSVARRLGFNKYKSCQIQLILADRSVRVPHGMLEDLPVRIGRVEIPTDFVVLEMDEEPKDPLILGRPFLATAGALIDFRRGKIDLNLGEDFKMTFDITKTMKKPTIDGQVFYIEEMDRLADELLEELTEEDYLQSALTKDGEEGFLHLETLGYKKLLDTHKEEESSECFEKLEVPVAEVKVKEADSTCKLDDTSRWPSPTSDDWSELKAPEVDLKPLPQRLRYAFLGTNSTYPVIINAALNDDEVNLLLSELKKYRRAIGYSLSDIKGISPSLCMHRIHLENESHSSIEPQRRLNPNLKEVVKKEILKLLEAGVIYPISDSTWVSPVHCVPKKGGMTVIKNDKDELIPTRTITGHRMCIDYRKLNAASRKDHFPLPFIDQMLERLANHQYYCFLDGYSGFFQIPIHPNDQEKTTFTCPYGTFAYRRMPFGLCNAPATFQRCMTSIFSDLIEETVEVFMDDFSVYGSSFPSCLLNLCRVLARCEETNLVLNWEKCHFMVREGIVLGHKISEKGIEVDKAKIDVMVQLQPPKNVKDIRSFLGHAGFYRRFIKDFSKIARPLTRLLCKETEFVFDEECMRAFHMIKEALVSAPIVQAPNWDHPFEIMCDASDYAVGAVLGQKIDKKLHVIYYASRTLDDAQVRYATTEKELLAVVFAFEKFRSYLVGSKVTVYTDHAALRHIYAKKDTKPRLLRWILLLQEFDMEIVDKKGIENGVADHLSRMRIEDEILINDSMPEEQLLAIKSYEIVYNKKEIEVACAVKEEELPWYADLVNYLICGEIPKYLDACQKKKFFRDINHYYWDEPYLYNEGTDGLFRRCIAEEEVQGVLEHCHGSAYGGHFATFKTVQKVLQAGLWWPSMFKDAHGFIAKCDPYQRMGNITRRNEMPQNPILEVEVFDVWGIDFMGPFNPASYGNKYILVAVDYVSKWVEAIASPTNDHKVVLKLFKSIIFPRFGIPKAVISDGGSHFINKVFESLLKKHGVKHKVATPYHPQTSGQVEVSNRQIKAILARVVGVSKRDWSTKLDDTLWAYRTAYKTPIGRTPFQMLYGKSCHLPVEVEYKAIWATKLLNLDIKEAQEKRLVDLHELEEIRLEAYESSKVYKERTKAFHDKKISPKDFKAGDQVLLFNSRLKLFPGKLKSRWSGPFTIKEVLPFGAVSLFAKDGSEFKVNGQRLKKELDDTSSLHVEQPAPEPTNPPYMQDNIDVEQPLPESSTAPSYTQESMDEYFGAYLGLNGARRNQHDLGARLGIEVERNEVVQDHPGPDSTSWLDFTSSRTPEGATFEESHGLDVVGSTSRRGGAPPTSYFVLSSGESSSASSSSLPYAQCLVELGSEKTLNLVIKWLWRVEIEHPVEWLKKMVLDYEVEWRWLCGLSGDRVLLSKDVVECLERMDAESARPGARLSARPGARLSARPGARLSAH</sequence>
<feature type="compositionally biased region" description="Basic and acidic residues" evidence="7">
    <location>
        <begin position="3847"/>
        <end position="3861"/>
    </location>
</feature>
<feature type="compositionally biased region" description="Polar residues" evidence="7">
    <location>
        <begin position="3702"/>
        <end position="3711"/>
    </location>
</feature>
<feature type="compositionally biased region" description="Acidic residues" evidence="7">
    <location>
        <begin position="2141"/>
        <end position="2152"/>
    </location>
</feature>
<proteinExistence type="predicted"/>
<reference evidence="9 10" key="1">
    <citation type="submission" date="2020-12" db="EMBL/GenBank/DDBJ databases">
        <title>Concerted genomic and epigenomic changes stabilize Arabidopsis allopolyploids.</title>
        <authorList>
            <person name="Chen Z."/>
        </authorList>
    </citation>
    <scope>NUCLEOTIDE SEQUENCE [LARGE SCALE GENOMIC DNA]</scope>
    <source>
        <strain evidence="9">As9502</strain>
        <tissue evidence="9">Leaf</tissue>
    </source>
</reference>
<feature type="region of interest" description="Disordered" evidence="7">
    <location>
        <begin position="2125"/>
        <end position="2195"/>
    </location>
</feature>
<feature type="compositionally biased region" description="Basic and acidic residues" evidence="7">
    <location>
        <begin position="2160"/>
        <end position="2174"/>
    </location>
</feature>
<dbReference type="Proteomes" id="UP000694251">
    <property type="component" value="Chromosome 10"/>
</dbReference>
<dbReference type="PROSITE" id="PS50994">
    <property type="entry name" value="INTEGRASE"/>
    <property type="match status" value="4"/>
</dbReference>
<dbReference type="GO" id="GO:0015074">
    <property type="term" value="P:DNA integration"/>
    <property type="evidence" value="ECO:0007669"/>
    <property type="project" value="InterPro"/>
</dbReference>
<feature type="region of interest" description="Disordered" evidence="7">
    <location>
        <begin position="3679"/>
        <end position="3731"/>
    </location>
</feature>
<dbReference type="GO" id="GO:0003964">
    <property type="term" value="F:RNA-directed DNA polymerase activity"/>
    <property type="evidence" value="ECO:0007669"/>
    <property type="project" value="UniProtKB-KW"/>
</dbReference>
<feature type="compositionally biased region" description="Low complexity" evidence="7">
    <location>
        <begin position="5404"/>
        <end position="5418"/>
    </location>
</feature>
<feature type="region of interest" description="Disordered" evidence="7">
    <location>
        <begin position="1992"/>
        <end position="2044"/>
    </location>
</feature>
<feature type="region of interest" description="Disordered" evidence="7">
    <location>
        <begin position="497"/>
        <end position="531"/>
    </location>
</feature>
<dbReference type="InterPro" id="IPR050951">
    <property type="entry name" value="Retrovirus_Pol_polyprotein"/>
</dbReference>
<organism evidence="9 10">
    <name type="scientific">Arabidopsis suecica</name>
    <name type="common">Swedish thale-cress</name>
    <name type="synonym">Cardaminopsis suecica</name>
    <dbReference type="NCBI Taxonomy" id="45249"/>
    <lineage>
        <taxon>Eukaryota</taxon>
        <taxon>Viridiplantae</taxon>
        <taxon>Streptophyta</taxon>
        <taxon>Embryophyta</taxon>
        <taxon>Tracheophyta</taxon>
        <taxon>Spermatophyta</taxon>
        <taxon>Magnoliopsida</taxon>
        <taxon>eudicotyledons</taxon>
        <taxon>Gunneridae</taxon>
        <taxon>Pentapetalae</taxon>
        <taxon>rosids</taxon>
        <taxon>malvids</taxon>
        <taxon>Brassicales</taxon>
        <taxon>Brassicaceae</taxon>
        <taxon>Camelineae</taxon>
        <taxon>Arabidopsis</taxon>
    </lineage>
</organism>
<comment type="caution">
    <text evidence="9">The sequence shown here is derived from an EMBL/GenBank/DDBJ whole genome shotgun (WGS) entry which is preliminary data.</text>
</comment>
<name>A0A8T1ZW10_ARASU</name>
<dbReference type="CDD" id="cd01647">
    <property type="entry name" value="RT_LTR"/>
    <property type="match status" value="4"/>
</dbReference>
<dbReference type="InterPro" id="IPR041373">
    <property type="entry name" value="RT_RNaseH"/>
</dbReference>
<keyword evidence="6" id="KW-0695">RNA-directed DNA polymerase</keyword>
<dbReference type="CDD" id="cd09274">
    <property type="entry name" value="RNase_HI_RT_Ty3"/>
    <property type="match status" value="4"/>
</dbReference>
<feature type="domain" description="Integrase catalytic" evidence="8">
    <location>
        <begin position="3195"/>
        <end position="3368"/>
    </location>
</feature>
<dbReference type="FunFam" id="3.10.20.370:FF:000001">
    <property type="entry name" value="Retrovirus-related Pol polyprotein from transposon 17.6-like protein"/>
    <property type="match status" value="4"/>
</dbReference>
<keyword evidence="2" id="KW-0548">Nucleotidyltransferase</keyword>
<feature type="compositionally biased region" description="Polar residues" evidence="7">
    <location>
        <begin position="386"/>
        <end position="395"/>
    </location>
</feature>
<feature type="compositionally biased region" description="Acidic residues" evidence="7">
    <location>
        <begin position="3828"/>
        <end position="3839"/>
    </location>
</feature>
<feature type="region of interest" description="Disordered" evidence="7">
    <location>
        <begin position="1693"/>
        <end position="1726"/>
    </location>
</feature>
<dbReference type="CDD" id="cd00303">
    <property type="entry name" value="retropepsin_like"/>
    <property type="match status" value="4"/>
</dbReference>
<dbReference type="Pfam" id="PF00078">
    <property type="entry name" value="RVT_1"/>
    <property type="match status" value="4"/>
</dbReference>
<evidence type="ECO:0000256" key="7">
    <source>
        <dbReference type="SAM" id="MobiDB-lite"/>
    </source>
</evidence>
<dbReference type="PANTHER" id="PTHR37984:SF5">
    <property type="entry name" value="PROTEIN NYNRIN-LIKE"/>
    <property type="match status" value="1"/>
</dbReference>
<dbReference type="GO" id="GO:0016787">
    <property type="term" value="F:hydrolase activity"/>
    <property type="evidence" value="ECO:0007669"/>
    <property type="project" value="UniProtKB-KW"/>
</dbReference>
<evidence type="ECO:0000259" key="8">
    <source>
        <dbReference type="PROSITE" id="PS50994"/>
    </source>
</evidence>
<gene>
    <name evidence="9" type="ORF">ISN44_As10g009490</name>
</gene>
<dbReference type="OrthoDB" id="10055717at2759"/>
<evidence type="ECO:0000313" key="10">
    <source>
        <dbReference type="Proteomes" id="UP000694251"/>
    </source>
</evidence>
<feature type="compositionally biased region" description="Polar residues" evidence="7">
    <location>
        <begin position="2015"/>
        <end position="2024"/>
    </location>
</feature>
<feature type="region of interest" description="Disordered" evidence="7">
    <location>
        <begin position="6830"/>
        <end position="6870"/>
    </location>
</feature>
<dbReference type="PANTHER" id="PTHR37984">
    <property type="entry name" value="PROTEIN CBG26694"/>
    <property type="match status" value="1"/>
</dbReference>
<evidence type="ECO:0000256" key="3">
    <source>
        <dbReference type="ARBA" id="ARBA00022722"/>
    </source>
</evidence>
<feature type="region of interest" description="Disordered" evidence="7">
    <location>
        <begin position="7050"/>
        <end position="7072"/>
    </location>
</feature>
<feature type="region of interest" description="Disordered" evidence="7">
    <location>
        <begin position="6909"/>
        <end position="6936"/>
    </location>
</feature>
<accession>A0A8T1ZW10</accession>
<evidence type="ECO:0000256" key="4">
    <source>
        <dbReference type="ARBA" id="ARBA00022759"/>
    </source>
</evidence>
<feature type="region of interest" description="Disordered" evidence="7">
    <location>
        <begin position="5048"/>
        <end position="5081"/>
    </location>
</feature>
<keyword evidence="1" id="KW-0808">Transferase</keyword>
<evidence type="ECO:0000256" key="1">
    <source>
        <dbReference type="ARBA" id="ARBA00022679"/>
    </source>
</evidence>
<dbReference type="Pfam" id="PF17921">
    <property type="entry name" value="Integrase_H2C2"/>
    <property type="match status" value="3"/>
</dbReference>
<dbReference type="EMBL" id="JAEFBJ010000010">
    <property type="protein sequence ID" value="KAG7564184.1"/>
    <property type="molecule type" value="Genomic_DNA"/>
</dbReference>
<feature type="domain" description="Integrase catalytic" evidence="8">
    <location>
        <begin position="4882"/>
        <end position="5055"/>
    </location>
</feature>
<evidence type="ECO:0000313" key="9">
    <source>
        <dbReference type="EMBL" id="KAG7564184.1"/>
    </source>
</evidence>
<feature type="compositionally biased region" description="Low complexity" evidence="7">
    <location>
        <begin position="401"/>
        <end position="415"/>
    </location>
</feature>
<feature type="compositionally biased region" description="Low complexity" evidence="7">
    <location>
        <begin position="2030"/>
        <end position="2044"/>
    </location>
</feature>
<dbReference type="Pfam" id="PF00665">
    <property type="entry name" value="rve"/>
    <property type="match status" value="4"/>
</dbReference>
<feature type="region of interest" description="Disordered" evidence="7">
    <location>
        <begin position="3812"/>
        <end position="3882"/>
    </location>
</feature>
<dbReference type="FunFam" id="3.30.70.270:FF:000020">
    <property type="entry name" value="Transposon Tf2-6 polyprotein-like Protein"/>
    <property type="match status" value="4"/>
</dbReference>
<feature type="region of interest" description="Disordered" evidence="7">
    <location>
        <begin position="44"/>
        <end position="79"/>
    </location>
</feature>
<feature type="region of interest" description="Disordered" evidence="7">
    <location>
        <begin position="363"/>
        <end position="415"/>
    </location>
</feature>
<dbReference type="Pfam" id="PF03732">
    <property type="entry name" value="Retrotrans_gag"/>
    <property type="match status" value="4"/>
</dbReference>
<evidence type="ECO:0000256" key="6">
    <source>
        <dbReference type="ARBA" id="ARBA00022918"/>
    </source>
</evidence>
<dbReference type="InterPro" id="IPR041588">
    <property type="entry name" value="Integrase_H2C2"/>
</dbReference>
<dbReference type="Pfam" id="PF17917">
    <property type="entry name" value="RT_RNaseH"/>
    <property type="match status" value="4"/>
</dbReference>
<keyword evidence="5" id="KW-0378">Hydrolase</keyword>
<dbReference type="FunFam" id="3.30.420.10:FF:000032">
    <property type="entry name" value="Retrovirus-related Pol polyprotein from transposon 297-like Protein"/>
    <property type="match status" value="4"/>
</dbReference>
<evidence type="ECO:0000256" key="2">
    <source>
        <dbReference type="ARBA" id="ARBA00022695"/>
    </source>
</evidence>
<feature type="domain" description="Integrase catalytic" evidence="8">
    <location>
        <begin position="1527"/>
        <end position="1700"/>
    </location>
</feature>